<gene>
    <name evidence="2" type="ORF">P154DRAFT_446813</name>
</gene>
<feature type="compositionally biased region" description="Polar residues" evidence="1">
    <location>
        <begin position="269"/>
        <end position="281"/>
    </location>
</feature>
<feature type="compositionally biased region" description="Polar residues" evidence="1">
    <location>
        <begin position="293"/>
        <end position="354"/>
    </location>
</feature>
<reference evidence="2" key="1">
    <citation type="journal article" date="2020" name="Stud. Mycol.">
        <title>101 Dothideomycetes genomes: a test case for predicting lifestyles and emergence of pathogens.</title>
        <authorList>
            <person name="Haridas S."/>
            <person name="Albert R."/>
            <person name="Binder M."/>
            <person name="Bloem J."/>
            <person name="Labutti K."/>
            <person name="Salamov A."/>
            <person name="Andreopoulos B."/>
            <person name="Baker S."/>
            <person name="Barry K."/>
            <person name="Bills G."/>
            <person name="Bluhm B."/>
            <person name="Cannon C."/>
            <person name="Castanera R."/>
            <person name="Culley D."/>
            <person name="Daum C."/>
            <person name="Ezra D."/>
            <person name="Gonzalez J."/>
            <person name="Henrissat B."/>
            <person name="Kuo A."/>
            <person name="Liang C."/>
            <person name="Lipzen A."/>
            <person name="Lutzoni F."/>
            <person name="Magnuson J."/>
            <person name="Mondo S."/>
            <person name="Nolan M."/>
            <person name="Ohm R."/>
            <person name="Pangilinan J."/>
            <person name="Park H.-J."/>
            <person name="Ramirez L."/>
            <person name="Alfaro M."/>
            <person name="Sun H."/>
            <person name="Tritt A."/>
            <person name="Yoshinaga Y."/>
            <person name="Zwiers L.-H."/>
            <person name="Turgeon B."/>
            <person name="Goodwin S."/>
            <person name="Spatafora J."/>
            <person name="Crous P."/>
            <person name="Grigoriev I."/>
        </authorList>
    </citation>
    <scope>NUCLEOTIDE SEQUENCE</scope>
    <source>
        <strain evidence="2">CBS 123094</strain>
    </source>
</reference>
<dbReference type="Proteomes" id="UP000799779">
    <property type="component" value="Unassembled WGS sequence"/>
</dbReference>
<feature type="region of interest" description="Disordered" evidence="1">
    <location>
        <begin position="241"/>
        <end position="363"/>
    </location>
</feature>
<dbReference type="OrthoDB" id="7464126at2759"/>
<feature type="compositionally biased region" description="Pro residues" evidence="1">
    <location>
        <begin position="864"/>
        <end position="887"/>
    </location>
</feature>
<evidence type="ECO:0000256" key="1">
    <source>
        <dbReference type="SAM" id="MobiDB-lite"/>
    </source>
</evidence>
<feature type="compositionally biased region" description="Pro residues" evidence="1">
    <location>
        <begin position="919"/>
        <end position="936"/>
    </location>
</feature>
<name>A0A6A5VYI2_9PLEO</name>
<keyword evidence="3" id="KW-1185">Reference proteome</keyword>
<protein>
    <recommendedName>
        <fullName evidence="4">Fungal N-terminal domain-containing protein</fullName>
    </recommendedName>
</protein>
<proteinExistence type="predicted"/>
<organism evidence="2 3">
    <name type="scientific">Amniculicola lignicola CBS 123094</name>
    <dbReference type="NCBI Taxonomy" id="1392246"/>
    <lineage>
        <taxon>Eukaryota</taxon>
        <taxon>Fungi</taxon>
        <taxon>Dikarya</taxon>
        <taxon>Ascomycota</taxon>
        <taxon>Pezizomycotina</taxon>
        <taxon>Dothideomycetes</taxon>
        <taxon>Pleosporomycetidae</taxon>
        <taxon>Pleosporales</taxon>
        <taxon>Amniculicolaceae</taxon>
        <taxon>Amniculicola</taxon>
    </lineage>
</organism>
<evidence type="ECO:0008006" key="4">
    <source>
        <dbReference type="Google" id="ProtNLM"/>
    </source>
</evidence>
<feature type="region of interest" description="Disordered" evidence="1">
    <location>
        <begin position="841"/>
        <end position="957"/>
    </location>
</feature>
<evidence type="ECO:0000313" key="2">
    <source>
        <dbReference type="EMBL" id="KAF1994772.1"/>
    </source>
</evidence>
<evidence type="ECO:0000313" key="3">
    <source>
        <dbReference type="Proteomes" id="UP000799779"/>
    </source>
</evidence>
<dbReference type="EMBL" id="ML977651">
    <property type="protein sequence ID" value="KAF1994772.1"/>
    <property type="molecule type" value="Genomic_DNA"/>
</dbReference>
<accession>A0A6A5VYI2</accession>
<sequence length="957" mass="107295">MSFGISIGDILKLLELANRVYKNCRDSTGEHKTLANEARSLTNILQDVADKVEGHSIPESKMESLKAVYEPCVEVLQELDETLNHYNSLDTRSKRAWNRLKWDAEKSSSTREKLMASVVMLNGFYTSLIHDSQVLILEALGRLESDYRGGYREESIASVEKMVSAVEDDAEDAEDAEDAAWPQIIRDLEDMGISAEDASEYRDFIIDFFIRAVNEGRFLEQARELTVFDTLSEDLNNALSAPSSSIQRMPSWETPRFPAPVIQRKPLATSRSRSPVISETPSIPDRSVELAPSSVSMLRRPSNQSTATSSDGSSAFPQISTRPSDISSTPSRTGNSSPTHSTSHQSFDLYSSPSGRPKRDPDTWQVRPILVSPTSLSSPPQPIEQASPVVVQQVQVPPAPVAQPTQNSPVVSPPPVTPLAAPPPAYEQHANSVDGNLFWTAQRIIAAWNKRDFVQAEKHLCDQLAAVERGETITLMGKTVQPDRRLLRHLIGVCNSYSGDFLKAKKFFESAFNGIYLCGPNIDDGDIAACRWLGDVCLHLNEFHNTALAWSIALEGLVNRYSIVRDMTRRVLDELHILETRHKGLKILAQSFSNNYDMSDIFMNSHSMEKSNVTMAAQERLKTVGPIGTLHAISYAEDMATNPKTYRPRAPWLLTSEAFLTQPLLLMSAWPLQWDPTFSPVDCMNLHLQMTRGPYAFAIAKGFCYDDVPSVGMMGARDLHYISKRDIRWLVPVVKNGLEEVGIQVKEHNKQLFCRVNQLRNGMALFEGIAIKFKKIQFRSAWGFKITDVQLATRGTPSHTISFANIEIFRDSSGFRDIVKTIVQRAEEEEVMKERRGNVPLPAFNLRRPPSQPQIKPMVSARPPSEPPVPPMPSMQPMYAPPPPPPQGYYEKAPLPPMDEAYQKPQPLPHGSYYQQSFPTPPPPQSYYQQSPPPSQPYYQQSPPIPQEYYQQPKSFQ</sequence>
<feature type="compositionally biased region" description="Low complexity" evidence="1">
    <location>
        <begin position="937"/>
        <end position="957"/>
    </location>
</feature>
<dbReference type="AlphaFoldDB" id="A0A6A5VYI2"/>